<comment type="caution">
    <text evidence="2">The sequence shown here is derived from an EMBL/GenBank/DDBJ whole genome shotgun (WGS) entry which is preliminary data.</text>
</comment>
<sequence>MPRKYLYHDPAWLRRELKKHRSIRVLCQMHGFKPATLIDYLSRHPEVKAKVADLLLPSPPGPGKGTKERARLASLRRHKQDWTVEELREQNLPLYWNHGWLLEQLRQLRSVEEVARQHGYKPLTLQSYVFRHPELHRAVEELRLERRLERQENLQGVHLRLPGELSDRLAQDPRSKISLVEKAHRWKMSQTQKQDQNPTREAQEAQEAQDEQQG</sequence>
<name>A0A399ED18_9DEIN</name>
<feature type="compositionally biased region" description="Polar residues" evidence="1">
    <location>
        <begin position="188"/>
        <end position="200"/>
    </location>
</feature>
<dbReference type="EMBL" id="QWLA01000102">
    <property type="protein sequence ID" value="RIH82534.1"/>
    <property type="molecule type" value="Genomic_DNA"/>
</dbReference>
<dbReference type="OrthoDB" id="34542at2"/>
<dbReference type="RefSeq" id="WP_119280288.1">
    <property type="nucleotide sequence ID" value="NZ_QWLA01000102.1"/>
</dbReference>
<evidence type="ECO:0000313" key="2">
    <source>
        <dbReference type="EMBL" id="RIH82534.1"/>
    </source>
</evidence>
<accession>A0A399ED18</accession>
<reference evidence="2 3" key="1">
    <citation type="submission" date="2018-08" db="EMBL/GenBank/DDBJ databases">
        <title>Meiothermus roseus NBRC 110900 genome sequencing project.</title>
        <authorList>
            <person name="Da Costa M.S."/>
            <person name="Albuquerque L."/>
            <person name="Raposo P."/>
            <person name="Froufe H.J.C."/>
            <person name="Barroso C.S."/>
            <person name="Egas C."/>
        </authorList>
    </citation>
    <scope>NUCLEOTIDE SEQUENCE [LARGE SCALE GENOMIC DNA]</scope>
    <source>
        <strain evidence="2 3">NBRC 110900</strain>
    </source>
</reference>
<evidence type="ECO:0000256" key="1">
    <source>
        <dbReference type="SAM" id="MobiDB-lite"/>
    </source>
</evidence>
<dbReference type="AlphaFoldDB" id="A0A399ED18"/>
<proteinExistence type="predicted"/>
<gene>
    <name evidence="2" type="ORF">Mrose_03353</name>
</gene>
<organism evidence="2 3">
    <name type="scientific">Calidithermus roseus</name>
    <dbReference type="NCBI Taxonomy" id="1644118"/>
    <lineage>
        <taxon>Bacteria</taxon>
        <taxon>Thermotogati</taxon>
        <taxon>Deinococcota</taxon>
        <taxon>Deinococci</taxon>
        <taxon>Thermales</taxon>
        <taxon>Thermaceae</taxon>
        <taxon>Calidithermus</taxon>
    </lineage>
</organism>
<keyword evidence="3" id="KW-1185">Reference proteome</keyword>
<dbReference type="Proteomes" id="UP000265341">
    <property type="component" value="Unassembled WGS sequence"/>
</dbReference>
<feature type="region of interest" description="Disordered" evidence="1">
    <location>
        <begin position="181"/>
        <end position="214"/>
    </location>
</feature>
<evidence type="ECO:0000313" key="3">
    <source>
        <dbReference type="Proteomes" id="UP000265341"/>
    </source>
</evidence>
<protein>
    <submittedName>
        <fullName evidence="2">Uncharacterized protein</fullName>
    </submittedName>
</protein>